<feature type="transmembrane region" description="Helical" evidence="1">
    <location>
        <begin position="87"/>
        <end position="106"/>
    </location>
</feature>
<keyword evidence="1" id="KW-0812">Transmembrane</keyword>
<name>A0A1H3ECF5_9BACT</name>
<evidence type="ECO:0000256" key="1">
    <source>
        <dbReference type="SAM" id="Phobius"/>
    </source>
</evidence>
<feature type="transmembrane region" description="Helical" evidence="1">
    <location>
        <begin position="143"/>
        <end position="166"/>
    </location>
</feature>
<evidence type="ECO:0000313" key="2">
    <source>
        <dbReference type="EMBL" id="SDX76381.1"/>
    </source>
</evidence>
<keyword evidence="3" id="KW-1185">Reference proteome</keyword>
<reference evidence="3" key="1">
    <citation type="submission" date="2016-10" db="EMBL/GenBank/DDBJ databases">
        <authorList>
            <person name="Varghese N."/>
            <person name="Submissions S."/>
        </authorList>
    </citation>
    <scope>NUCLEOTIDE SEQUENCE [LARGE SCALE GENOMIC DNA]</scope>
    <source>
        <strain evidence="3">DSM 13490</strain>
    </source>
</reference>
<accession>A0A1H3ECF5</accession>
<feature type="transmembrane region" description="Helical" evidence="1">
    <location>
        <begin position="27"/>
        <end position="46"/>
    </location>
</feature>
<dbReference type="CDD" id="cd21416">
    <property type="entry name" value="HDC_protein"/>
    <property type="match status" value="1"/>
</dbReference>
<evidence type="ECO:0000313" key="3">
    <source>
        <dbReference type="Proteomes" id="UP000199266"/>
    </source>
</evidence>
<dbReference type="RefSeq" id="WP_091460434.1">
    <property type="nucleotide sequence ID" value="NZ_FNPD01000002.1"/>
</dbReference>
<feature type="transmembrane region" description="Helical" evidence="1">
    <location>
        <begin position="368"/>
        <end position="392"/>
    </location>
</feature>
<feature type="transmembrane region" description="Helical" evidence="1">
    <location>
        <begin position="294"/>
        <end position="318"/>
    </location>
</feature>
<dbReference type="InterPro" id="IPR049576">
    <property type="entry name" value="HDC-like"/>
</dbReference>
<keyword evidence="1" id="KW-0472">Membrane</keyword>
<feature type="transmembrane region" description="Helical" evidence="1">
    <location>
        <begin position="271"/>
        <end position="288"/>
    </location>
</feature>
<proteinExistence type="predicted"/>
<feature type="transmembrane region" description="Helical" evidence="1">
    <location>
        <begin position="243"/>
        <end position="259"/>
    </location>
</feature>
<dbReference type="Proteomes" id="UP000199266">
    <property type="component" value="Unassembled WGS sequence"/>
</dbReference>
<keyword evidence="1" id="KW-1133">Transmembrane helix</keyword>
<gene>
    <name evidence="2" type="ORF">SAMN03080603_00569</name>
</gene>
<dbReference type="EMBL" id="FNPD01000002">
    <property type="protein sequence ID" value="SDX76381.1"/>
    <property type="molecule type" value="Genomic_DNA"/>
</dbReference>
<feature type="transmembrane region" description="Helical" evidence="1">
    <location>
        <begin position="55"/>
        <end position="75"/>
    </location>
</feature>
<feature type="transmembrane region" description="Helical" evidence="1">
    <location>
        <begin position="330"/>
        <end position="348"/>
    </location>
</feature>
<dbReference type="AlphaFoldDB" id="A0A1H3ECF5"/>
<feature type="transmembrane region" description="Helical" evidence="1">
    <location>
        <begin position="216"/>
        <end position="237"/>
    </location>
</feature>
<protein>
    <submittedName>
        <fullName evidence="2">Na+/glutamate symporter</fullName>
    </submittedName>
</protein>
<organism evidence="2 3">
    <name type="scientific">Acetomicrobium thermoterrenum DSM 13490</name>
    <dbReference type="NCBI Taxonomy" id="1120987"/>
    <lineage>
        <taxon>Bacteria</taxon>
        <taxon>Thermotogati</taxon>
        <taxon>Synergistota</taxon>
        <taxon>Synergistia</taxon>
        <taxon>Synergistales</taxon>
        <taxon>Acetomicrobiaceae</taxon>
        <taxon>Acetomicrobium</taxon>
    </lineage>
</organism>
<sequence length="395" mass="42680">MSPITALLIIAIVYAIGDFVSQKTKAIFSMLFVSGIIFMIGFWLGIPKTLFEDAVIVKLALALIPILMVHMGTLMRLKDLQEEWKTVVIAFSAIVFAGVALFVIGSPLVGREYAIPAAGPISGGVVATLIMSEAAKSKGLETVLVFLTLLLVLQNFVGLPIASICLSREGHRLRDIYRSGGVSIDGTPLKPEDNSIENNRKWKFIPATPKELQTPFILIMKTVLVGWLAVMVAQLLGGVIDKFVMALIFGIIFYEIGFLEPKILTKANSEGFILFALLVPIFMNLSKATPSMVISLIVPIALSFAIAVVGIIISSVILSKVFGYSWEMSLAIGVCCLFGFPGTFIVSQEVANAVGETPEEKEFVLTKILPKMLVSGFTTVTIASVFLAGFLVKLL</sequence>